<sequence>MPPEKAPHEHTASMSVPKSQCTAEIARPGPSTEEIPAEGVPHVVVQSDRSCRIQNSLKRFSRPLSRPMSEKSTIQSYRQLGTNSEFSPDRHCPRSITFAQQEADPL</sequence>
<proteinExistence type="predicted"/>
<feature type="compositionally biased region" description="Basic and acidic residues" evidence="1">
    <location>
        <begin position="1"/>
        <end position="11"/>
    </location>
</feature>
<dbReference type="OrthoDB" id="422005at2759"/>
<feature type="region of interest" description="Disordered" evidence="1">
    <location>
        <begin position="1"/>
        <end position="20"/>
    </location>
</feature>
<dbReference type="AlphaFoldDB" id="A0A0L8FMV3"/>
<gene>
    <name evidence="2" type="ORF">OCBIM_22013861mg</name>
</gene>
<protein>
    <submittedName>
        <fullName evidence="2">Uncharacterized protein</fullName>
    </submittedName>
</protein>
<evidence type="ECO:0000256" key="1">
    <source>
        <dbReference type="SAM" id="MobiDB-lite"/>
    </source>
</evidence>
<dbReference type="EMBL" id="KQ428698">
    <property type="protein sequence ID" value="KOF65978.1"/>
    <property type="molecule type" value="Genomic_DNA"/>
</dbReference>
<dbReference type="EMBL" id="KQ428698">
    <property type="protein sequence ID" value="KOF65979.1"/>
    <property type="molecule type" value="Genomic_DNA"/>
</dbReference>
<evidence type="ECO:0000313" key="2">
    <source>
        <dbReference type="EMBL" id="KOF65978.1"/>
    </source>
</evidence>
<name>A0A0L8FMV3_OCTBM</name>
<accession>A0A0L8FMV3</accession>
<organism evidence="2">
    <name type="scientific">Octopus bimaculoides</name>
    <name type="common">California two-spotted octopus</name>
    <dbReference type="NCBI Taxonomy" id="37653"/>
    <lineage>
        <taxon>Eukaryota</taxon>
        <taxon>Metazoa</taxon>
        <taxon>Spiralia</taxon>
        <taxon>Lophotrochozoa</taxon>
        <taxon>Mollusca</taxon>
        <taxon>Cephalopoda</taxon>
        <taxon>Coleoidea</taxon>
        <taxon>Octopodiformes</taxon>
        <taxon>Octopoda</taxon>
        <taxon>Incirrata</taxon>
        <taxon>Octopodidae</taxon>
        <taxon>Octopus</taxon>
    </lineage>
</organism>
<reference evidence="2" key="1">
    <citation type="submission" date="2015-07" db="EMBL/GenBank/DDBJ databases">
        <title>MeaNS - Measles Nucleotide Surveillance Program.</title>
        <authorList>
            <person name="Tran T."/>
            <person name="Druce J."/>
        </authorList>
    </citation>
    <scope>NUCLEOTIDE SEQUENCE</scope>
    <source>
        <strain evidence="2">UCB-OBI-ISO-001</strain>
        <tissue evidence="2">Gonad</tissue>
    </source>
</reference>